<gene>
    <name evidence="2" type="ORF">ACFQBT_03990</name>
</gene>
<dbReference type="EMBL" id="JBHSWJ010000002">
    <property type="protein sequence ID" value="MFC6713051.1"/>
    <property type="molecule type" value="Genomic_DNA"/>
</dbReference>
<organism evidence="2 3">
    <name type="scientific">Branchiibius cervicis</name>
    <dbReference type="NCBI Taxonomy" id="908252"/>
    <lineage>
        <taxon>Bacteria</taxon>
        <taxon>Bacillati</taxon>
        <taxon>Actinomycetota</taxon>
        <taxon>Actinomycetes</taxon>
        <taxon>Micrococcales</taxon>
        <taxon>Dermacoccaceae</taxon>
        <taxon>Branchiibius</taxon>
    </lineage>
</organism>
<comment type="caution">
    <text evidence="2">The sequence shown here is derived from an EMBL/GenBank/DDBJ whole genome shotgun (WGS) entry which is preliminary data.</text>
</comment>
<keyword evidence="1" id="KW-0732">Signal</keyword>
<dbReference type="Proteomes" id="UP001596356">
    <property type="component" value="Unassembled WGS sequence"/>
</dbReference>
<name>A0ABW2APQ0_9MICO</name>
<reference evidence="3" key="1">
    <citation type="journal article" date="2019" name="Int. J. Syst. Evol. Microbiol.">
        <title>The Global Catalogue of Microorganisms (GCM) 10K type strain sequencing project: providing services to taxonomists for standard genome sequencing and annotation.</title>
        <authorList>
            <consortium name="The Broad Institute Genomics Platform"/>
            <consortium name="The Broad Institute Genome Sequencing Center for Infectious Disease"/>
            <person name="Wu L."/>
            <person name="Ma J."/>
        </authorList>
    </citation>
    <scope>NUCLEOTIDE SEQUENCE [LARGE SCALE GENOMIC DNA]</scope>
    <source>
        <strain evidence="3">NBRC 106593</strain>
    </source>
</reference>
<keyword evidence="3" id="KW-1185">Reference proteome</keyword>
<evidence type="ECO:0000313" key="2">
    <source>
        <dbReference type="EMBL" id="MFC6713051.1"/>
    </source>
</evidence>
<evidence type="ECO:0008006" key="4">
    <source>
        <dbReference type="Google" id="ProtNLM"/>
    </source>
</evidence>
<dbReference type="RefSeq" id="WP_377820566.1">
    <property type="nucleotide sequence ID" value="NZ_JBHSWJ010000002.1"/>
</dbReference>
<dbReference type="PROSITE" id="PS51257">
    <property type="entry name" value="PROKAR_LIPOPROTEIN"/>
    <property type="match status" value="1"/>
</dbReference>
<feature type="chain" id="PRO_5045260520" description="DUF1795 domain-containing protein" evidence="1">
    <location>
        <begin position="21"/>
        <end position="204"/>
    </location>
</feature>
<dbReference type="Gene3D" id="3.40.1000.10">
    <property type="entry name" value="Mog1/PsbP, alpha/beta/alpha sandwich"/>
    <property type="match status" value="1"/>
</dbReference>
<feature type="signal peptide" evidence="1">
    <location>
        <begin position="1"/>
        <end position="20"/>
    </location>
</feature>
<proteinExistence type="predicted"/>
<evidence type="ECO:0000256" key="1">
    <source>
        <dbReference type="SAM" id="SignalP"/>
    </source>
</evidence>
<evidence type="ECO:0000313" key="3">
    <source>
        <dbReference type="Proteomes" id="UP001596356"/>
    </source>
</evidence>
<sequence length="204" mass="20299">MTRRAGAAALGVAMSIGALSACSGGSSAPVGTTGSTVTSTTPAPTPVTTTATGASVYGAYAFVQPAAWVVDAGRQTKGVTTYLKAPQPVSGVIPTFTVATSTVAPLPALGDLAKQGAITFRQRGATVTDAADRTIGGEPAKGYVVTSSTPKTGTTGSQALTQTQYFVIHGGTIYVTTFTSSTASAASLKSTQDAILASWSWTAP</sequence>
<protein>
    <recommendedName>
        <fullName evidence="4">DUF1795 domain-containing protein</fullName>
    </recommendedName>
</protein>
<accession>A0ABW2APQ0</accession>